<evidence type="ECO:0000313" key="8">
    <source>
        <dbReference type="Proteomes" id="UP000694240"/>
    </source>
</evidence>
<proteinExistence type="inferred from homology"/>
<protein>
    <submittedName>
        <fullName evidence="7">Plant self-incompatibility S1</fullName>
    </submittedName>
</protein>
<evidence type="ECO:0000313" key="7">
    <source>
        <dbReference type="EMBL" id="KAG7543243.1"/>
    </source>
</evidence>
<comment type="caution">
    <text evidence="7">The sequence shown here is derived from an EMBL/GenBank/DDBJ whole genome shotgun (WGS) entry which is preliminary data.</text>
</comment>
<name>A0A8T1YBL4_9BRAS</name>
<evidence type="ECO:0000256" key="6">
    <source>
        <dbReference type="SAM" id="SignalP"/>
    </source>
</evidence>
<dbReference type="AlphaFoldDB" id="A0A8T1YBL4"/>
<feature type="signal peptide" evidence="6">
    <location>
        <begin position="1"/>
        <end position="20"/>
    </location>
</feature>
<evidence type="ECO:0000256" key="1">
    <source>
        <dbReference type="ARBA" id="ARBA00004613"/>
    </source>
</evidence>
<keyword evidence="3" id="KW-0713">Self-incompatibility</keyword>
<evidence type="ECO:0000256" key="2">
    <source>
        <dbReference type="ARBA" id="ARBA00005581"/>
    </source>
</evidence>
<feature type="chain" id="PRO_5036470481" evidence="6">
    <location>
        <begin position="21"/>
        <end position="138"/>
    </location>
</feature>
<dbReference type="GO" id="GO:0005576">
    <property type="term" value="C:extracellular region"/>
    <property type="evidence" value="ECO:0007669"/>
    <property type="project" value="UniProtKB-SubCell"/>
</dbReference>
<dbReference type="GO" id="GO:0060320">
    <property type="term" value="P:rejection of self pollen"/>
    <property type="evidence" value="ECO:0007669"/>
    <property type="project" value="UniProtKB-KW"/>
</dbReference>
<gene>
    <name evidence="7" type="ORF">ISN45_Aa07g031680</name>
</gene>
<comment type="subcellular location">
    <subcellularLocation>
        <location evidence="1">Secreted</location>
    </subcellularLocation>
</comment>
<dbReference type="Proteomes" id="UP000694240">
    <property type="component" value="Chromosome 12"/>
</dbReference>
<keyword evidence="8" id="KW-1185">Reference proteome</keyword>
<accession>A0A8T1YBL4</accession>
<keyword evidence="4" id="KW-0964">Secreted</keyword>
<dbReference type="EMBL" id="JAEFBK010000012">
    <property type="protein sequence ID" value="KAG7543243.1"/>
    <property type="molecule type" value="Genomic_DNA"/>
</dbReference>
<evidence type="ECO:0000256" key="3">
    <source>
        <dbReference type="ARBA" id="ARBA00022471"/>
    </source>
</evidence>
<organism evidence="7 8">
    <name type="scientific">Arabidopsis thaliana x Arabidopsis arenosa</name>
    <dbReference type="NCBI Taxonomy" id="1240361"/>
    <lineage>
        <taxon>Eukaryota</taxon>
        <taxon>Viridiplantae</taxon>
        <taxon>Streptophyta</taxon>
        <taxon>Embryophyta</taxon>
        <taxon>Tracheophyta</taxon>
        <taxon>Spermatophyta</taxon>
        <taxon>Magnoliopsida</taxon>
        <taxon>eudicotyledons</taxon>
        <taxon>Gunneridae</taxon>
        <taxon>Pentapetalae</taxon>
        <taxon>rosids</taxon>
        <taxon>malvids</taxon>
        <taxon>Brassicales</taxon>
        <taxon>Brassicaceae</taxon>
        <taxon>Camelineae</taxon>
        <taxon>Arabidopsis</taxon>
    </lineage>
</organism>
<dbReference type="InterPro" id="IPR010264">
    <property type="entry name" value="Self-incomp_S1"/>
</dbReference>
<dbReference type="Pfam" id="PF05938">
    <property type="entry name" value="Self-incomp_S1"/>
    <property type="match status" value="1"/>
</dbReference>
<evidence type="ECO:0000256" key="5">
    <source>
        <dbReference type="ARBA" id="ARBA00022729"/>
    </source>
</evidence>
<comment type="similarity">
    <text evidence="2">Belongs to the plant self-incompatibility (S1) protein family.</text>
</comment>
<evidence type="ECO:0000256" key="4">
    <source>
        <dbReference type="ARBA" id="ARBA00022525"/>
    </source>
</evidence>
<sequence>MSRLIFFMLVSAIYFVVNEACKENAIVIKNNLGHSRILQYHCRSGNQNLGVQHLNAKGTRIIKFKDDGTKRSIWKCLFRQGINMKFYSEAEAYVPILNISTIPKYIQCGQLRVYIARLDALYFRMDEHPALPVHSWRS</sequence>
<reference evidence="7 8" key="1">
    <citation type="submission" date="2020-12" db="EMBL/GenBank/DDBJ databases">
        <title>Concerted genomic and epigenomic changes stabilize Arabidopsis allopolyploids.</title>
        <authorList>
            <person name="Chen Z."/>
        </authorList>
    </citation>
    <scope>NUCLEOTIDE SEQUENCE [LARGE SCALE GENOMIC DNA]</scope>
    <source>
        <strain evidence="7">Allo738</strain>
        <tissue evidence="7">Leaf</tissue>
    </source>
</reference>
<keyword evidence="5 6" id="KW-0732">Signal</keyword>